<feature type="region of interest" description="Disordered" evidence="1">
    <location>
        <begin position="29"/>
        <end position="56"/>
    </location>
</feature>
<feature type="region of interest" description="Disordered" evidence="1">
    <location>
        <begin position="432"/>
        <end position="455"/>
    </location>
</feature>
<dbReference type="PANTHER" id="PTHR34067:SF20">
    <property type="entry name" value="OS08G0206700 PROTEIN"/>
    <property type="match status" value="1"/>
</dbReference>
<protein>
    <recommendedName>
        <fullName evidence="4">MBD domain-containing protein</fullName>
    </recommendedName>
</protein>
<evidence type="ECO:0000313" key="3">
    <source>
        <dbReference type="Proteomes" id="UP000823775"/>
    </source>
</evidence>
<accession>A0ABS8SL21</accession>
<dbReference type="PANTHER" id="PTHR34067">
    <property type="entry name" value="OS04G0193200 PROTEIN"/>
    <property type="match status" value="1"/>
</dbReference>
<reference evidence="2 3" key="1">
    <citation type="journal article" date="2021" name="BMC Genomics">
        <title>Datura genome reveals duplications of psychoactive alkaloid biosynthetic genes and high mutation rate following tissue culture.</title>
        <authorList>
            <person name="Rajewski A."/>
            <person name="Carter-House D."/>
            <person name="Stajich J."/>
            <person name="Litt A."/>
        </authorList>
    </citation>
    <scope>NUCLEOTIDE SEQUENCE [LARGE SCALE GENOMIC DNA]</scope>
    <source>
        <strain evidence="2">AR-01</strain>
    </source>
</reference>
<proteinExistence type="predicted"/>
<dbReference type="Proteomes" id="UP000823775">
    <property type="component" value="Unassembled WGS sequence"/>
</dbReference>
<feature type="compositionally biased region" description="Polar residues" evidence="1">
    <location>
        <begin position="191"/>
        <end position="210"/>
    </location>
</feature>
<dbReference type="InterPro" id="IPR038945">
    <property type="entry name" value="MBD13-like"/>
</dbReference>
<evidence type="ECO:0000313" key="2">
    <source>
        <dbReference type="EMBL" id="MCD7459571.1"/>
    </source>
</evidence>
<sequence>MSTWSFAACKDPIHGYKFRSKKEVSRYLQTGDASSCARRPAKRNVASTTKDNSPTTDDASLKKLGCFMTGRQLFATANSKGGKSFGTCSPAQQVESSKKQPDCSVSDPNAIITSILTVVRISFEDAEIETQSRKSRNTESINLGRRVSKRLAGQNPEAAADLDLGERALPAVVDKSASPSLSVNVYGQELLQDSNPTPETGNSDQASLNGEASLDGLPPGWKKLSHKKKARGIRKDPVIHEKGCVMLAGVGASYVKNAAQPTCIFSKKDVFRYLQTGAISSCAIKPAKRDLDATMKESSGLHLRQTCFHSLLVRHSRSSKNFGEVVPSVKLCFRRQGGKACAPSQMDFVVDRTTYIELIEKRSVTCSPEVQAESSKKQPESGVSNANTIITSFAADMNAKHSNENADVLFELWLRNLLRWATLNAFSEEFSQNKDPNRKVGTGNSHQASLSREAGDGVQAWKRKYLPRTKIRQLGKKEILAQNKINRGTGNSDPGFSDREAKGMNYCQAWKRKLLLKNKDSTVGTGFSEQRSFREGDVLPDLGKEILAQNKDPTAGTGNSDQASPKRSFREGSIARLGKEILAQNKDPTFRAGNSDQASLSREASGKEVLPDLGKEILAQNKNPTVGTGNSDQASPSREAGG</sequence>
<feature type="compositionally biased region" description="Basic and acidic residues" evidence="1">
    <location>
        <begin position="604"/>
        <end position="615"/>
    </location>
</feature>
<feature type="compositionally biased region" description="Polar residues" evidence="1">
    <location>
        <begin position="556"/>
        <end position="565"/>
    </location>
</feature>
<feature type="compositionally biased region" description="Polar residues" evidence="1">
    <location>
        <begin position="620"/>
        <end position="636"/>
    </location>
</feature>
<comment type="caution">
    <text evidence="2">The sequence shown here is derived from an EMBL/GenBank/DDBJ whole genome shotgun (WGS) entry which is preliminary data.</text>
</comment>
<keyword evidence="3" id="KW-1185">Reference proteome</keyword>
<feature type="compositionally biased region" description="Polar residues" evidence="1">
    <location>
        <begin position="592"/>
        <end position="602"/>
    </location>
</feature>
<feature type="region of interest" description="Disordered" evidence="1">
    <location>
        <begin position="191"/>
        <end position="229"/>
    </location>
</feature>
<evidence type="ECO:0008006" key="4">
    <source>
        <dbReference type="Google" id="ProtNLM"/>
    </source>
</evidence>
<evidence type="ECO:0000256" key="1">
    <source>
        <dbReference type="SAM" id="MobiDB-lite"/>
    </source>
</evidence>
<feature type="region of interest" description="Disordered" evidence="1">
    <location>
        <begin position="548"/>
        <end position="569"/>
    </location>
</feature>
<dbReference type="EMBL" id="JACEIK010000596">
    <property type="protein sequence ID" value="MCD7459571.1"/>
    <property type="molecule type" value="Genomic_DNA"/>
</dbReference>
<gene>
    <name evidence="2" type="ORF">HAX54_041339</name>
</gene>
<feature type="compositionally biased region" description="Polar residues" evidence="1">
    <location>
        <begin position="45"/>
        <end position="56"/>
    </location>
</feature>
<organism evidence="2 3">
    <name type="scientific">Datura stramonium</name>
    <name type="common">Jimsonweed</name>
    <name type="synonym">Common thornapple</name>
    <dbReference type="NCBI Taxonomy" id="4076"/>
    <lineage>
        <taxon>Eukaryota</taxon>
        <taxon>Viridiplantae</taxon>
        <taxon>Streptophyta</taxon>
        <taxon>Embryophyta</taxon>
        <taxon>Tracheophyta</taxon>
        <taxon>Spermatophyta</taxon>
        <taxon>Magnoliopsida</taxon>
        <taxon>eudicotyledons</taxon>
        <taxon>Gunneridae</taxon>
        <taxon>Pentapetalae</taxon>
        <taxon>asterids</taxon>
        <taxon>lamiids</taxon>
        <taxon>Solanales</taxon>
        <taxon>Solanaceae</taxon>
        <taxon>Solanoideae</taxon>
        <taxon>Datureae</taxon>
        <taxon>Datura</taxon>
    </lineage>
</organism>
<name>A0ABS8SL21_DATST</name>
<feature type="region of interest" description="Disordered" evidence="1">
    <location>
        <begin position="581"/>
        <end position="642"/>
    </location>
</feature>